<proteinExistence type="predicted"/>
<keyword evidence="3" id="KW-1185">Reference proteome</keyword>
<accession>A0A5J5BPT8</accession>
<feature type="region of interest" description="Disordered" evidence="1">
    <location>
        <begin position="181"/>
        <end position="212"/>
    </location>
</feature>
<protein>
    <submittedName>
        <fullName evidence="2">Uncharacterized protein</fullName>
    </submittedName>
</protein>
<evidence type="ECO:0000313" key="2">
    <source>
        <dbReference type="EMBL" id="KAA8543807.1"/>
    </source>
</evidence>
<dbReference type="PANTHER" id="PTHR34222:SF43">
    <property type="entry name" value="RETROTRANSPOSON GAG DOMAIN-CONTAINING PROTEIN"/>
    <property type="match status" value="1"/>
</dbReference>
<dbReference type="Proteomes" id="UP000325577">
    <property type="component" value="Linkage Group LG11"/>
</dbReference>
<organism evidence="2 3">
    <name type="scientific">Nyssa sinensis</name>
    <dbReference type="NCBI Taxonomy" id="561372"/>
    <lineage>
        <taxon>Eukaryota</taxon>
        <taxon>Viridiplantae</taxon>
        <taxon>Streptophyta</taxon>
        <taxon>Embryophyta</taxon>
        <taxon>Tracheophyta</taxon>
        <taxon>Spermatophyta</taxon>
        <taxon>Magnoliopsida</taxon>
        <taxon>eudicotyledons</taxon>
        <taxon>Gunneridae</taxon>
        <taxon>Pentapetalae</taxon>
        <taxon>asterids</taxon>
        <taxon>Cornales</taxon>
        <taxon>Nyssaceae</taxon>
        <taxon>Nyssa</taxon>
    </lineage>
</organism>
<dbReference type="PANTHER" id="PTHR34222">
    <property type="entry name" value="GAG_PRE-INTEGRS DOMAIN-CONTAINING PROTEIN"/>
    <property type="match status" value="1"/>
</dbReference>
<evidence type="ECO:0000256" key="1">
    <source>
        <dbReference type="SAM" id="MobiDB-lite"/>
    </source>
</evidence>
<dbReference type="AlphaFoldDB" id="A0A5J5BPT8"/>
<sequence>MQNGRPLSTYYNELVAIFQEIDHRTISQEGTVKGVVQLYSAMARLQVHIFLSGLDSEFDQVHGEILRKDQQIDLKSHSKQRCYEIIGYPEWWDFTKKPRKKIAGKAMVTSTEEDQSPPTTNVAHPGGGESYTEEHVLQGGGGGDEFIELEEVNEWLINGGQKGYESVPEIESNVLVQPKMTADAPDMAESSMPSELPMSTPSTIESTENVLP</sequence>
<dbReference type="OrthoDB" id="850985at2759"/>
<feature type="compositionally biased region" description="Polar residues" evidence="1">
    <location>
        <begin position="191"/>
        <end position="212"/>
    </location>
</feature>
<feature type="region of interest" description="Disordered" evidence="1">
    <location>
        <begin position="107"/>
        <end position="140"/>
    </location>
</feature>
<name>A0A5J5BPT8_9ASTE</name>
<evidence type="ECO:0000313" key="3">
    <source>
        <dbReference type="Proteomes" id="UP000325577"/>
    </source>
</evidence>
<gene>
    <name evidence="2" type="ORF">F0562_022016</name>
</gene>
<dbReference type="EMBL" id="CM018034">
    <property type="protein sequence ID" value="KAA8543807.1"/>
    <property type="molecule type" value="Genomic_DNA"/>
</dbReference>
<reference evidence="2 3" key="1">
    <citation type="submission" date="2019-09" db="EMBL/GenBank/DDBJ databases">
        <title>A chromosome-level genome assembly of the Chinese tupelo Nyssa sinensis.</title>
        <authorList>
            <person name="Yang X."/>
            <person name="Kang M."/>
            <person name="Yang Y."/>
            <person name="Xiong H."/>
            <person name="Wang M."/>
            <person name="Zhang Z."/>
            <person name="Wang Z."/>
            <person name="Wu H."/>
            <person name="Ma T."/>
            <person name="Liu J."/>
            <person name="Xi Z."/>
        </authorList>
    </citation>
    <scope>NUCLEOTIDE SEQUENCE [LARGE SCALE GENOMIC DNA]</scope>
    <source>
        <strain evidence="2">J267</strain>
        <tissue evidence="2">Leaf</tissue>
    </source>
</reference>